<evidence type="ECO:0000259" key="5">
    <source>
        <dbReference type="PROSITE" id="PS50139"/>
    </source>
</evidence>
<feature type="region of interest" description="Disordered" evidence="3">
    <location>
        <begin position="291"/>
        <end position="338"/>
    </location>
</feature>
<dbReference type="GO" id="GO:0003726">
    <property type="term" value="F:double-stranded RNA adenosine deaminase activity"/>
    <property type="evidence" value="ECO:0007669"/>
    <property type="project" value="InterPro"/>
</dbReference>
<dbReference type="Pfam" id="PF02137">
    <property type="entry name" value="A_deamin"/>
    <property type="match status" value="1"/>
</dbReference>
<dbReference type="InterPro" id="IPR014720">
    <property type="entry name" value="dsRBD_dom"/>
</dbReference>
<evidence type="ECO:0000259" key="6">
    <source>
        <dbReference type="PROSITE" id="PS50141"/>
    </source>
</evidence>
<dbReference type="EMBL" id="JARQWQ010000012">
    <property type="protein sequence ID" value="KAK2568224.1"/>
    <property type="molecule type" value="Genomic_DNA"/>
</dbReference>
<dbReference type="Gene3D" id="3.30.160.20">
    <property type="match status" value="1"/>
</dbReference>
<keyword evidence="8" id="KW-1185">Reference proteome</keyword>
<dbReference type="InterPro" id="IPR036388">
    <property type="entry name" value="WH-like_DNA-bd_sf"/>
</dbReference>
<feature type="region of interest" description="Disordered" evidence="3">
    <location>
        <begin position="36"/>
        <end position="66"/>
    </location>
</feature>
<dbReference type="SUPFAM" id="SSF54768">
    <property type="entry name" value="dsRNA-binding domain-like"/>
    <property type="match status" value="1"/>
</dbReference>
<evidence type="ECO:0000256" key="2">
    <source>
        <dbReference type="PROSITE-ProRule" id="PRU00266"/>
    </source>
</evidence>
<dbReference type="InterPro" id="IPR002466">
    <property type="entry name" value="A_deamin"/>
</dbReference>
<feature type="compositionally biased region" description="Polar residues" evidence="3">
    <location>
        <begin position="392"/>
        <end position="410"/>
    </location>
</feature>
<feature type="compositionally biased region" description="Basic and acidic residues" evidence="3">
    <location>
        <begin position="613"/>
        <end position="623"/>
    </location>
</feature>
<dbReference type="InterPro" id="IPR042371">
    <property type="entry name" value="Z_dom"/>
</dbReference>
<feature type="compositionally biased region" description="Polar residues" evidence="3">
    <location>
        <begin position="514"/>
        <end position="530"/>
    </location>
</feature>
<organism evidence="7 8">
    <name type="scientific">Acropora cervicornis</name>
    <name type="common">Staghorn coral</name>
    <dbReference type="NCBI Taxonomy" id="6130"/>
    <lineage>
        <taxon>Eukaryota</taxon>
        <taxon>Metazoa</taxon>
        <taxon>Cnidaria</taxon>
        <taxon>Anthozoa</taxon>
        <taxon>Hexacorallia</taxon>
        <taxon>Scleractinia</taxon>
        <taxon>Astrocoeniina</taxon>
        <taxon>Acroporidae</taxon>
        <taxon>Acropora</taxon>
    </lineage>
</organism>
<feature type="compositionally biased region" description="Polar residues" evidence="3">
    <location>
        <begin position="635"/>
        <end position="685"/>
    </location>
</feature>
<dbReference type="PROSITE" id="PS50139">
    <property type="entry name" value="Z_BINDING"/>
    <property type="match status" value="1"/>
</dbReference>
<accession>A0AAD9QVL4</accession>
<name>A0AAD9QVL4_ACRCE</name>
<dbReference type="SMART" id="SM00358">
    <property type="entry name" value="DSRM"/>
    <property type="match status" value="1"/>
</dbReference>
<dbReference type="GO" id="GO:0008251">
    <property type="term" value="F:tRNA-specific adenosine deaminase activity"/>
    <property type="evidence" value="ECO:0007669"/>
    <property type="project" value="TreeGrafter"/>
</dbReference>
<dbReference type="PROSITE" id="PS50141">
    <property type="entry name" value="A_DEAMIN_EDITASE"/>
    <property type="match status" value="1"/>
</dbReference>
<dbReference type="PANTHER" id="PTHR10910:SF107">
    <property type="entry name" value="DOUBLE-STRANDED RNA-SPECIFIC ADENOSINE DEAMINASE"/>
    <property type="match status" value="1"/>
</dbReference>
<proteinExistence type="predicted"/>
<dbReference type="GO" id="GO:0006396">
    <property type="term" value="P:RNA processing"/>
    <property type="evidence" value="ECO:0007669"/>
    <property type="project" value="InterPro"/>
</dbReference>
<feature type="compositionally biased region" description="Basic and acidic residues" evidence="3">
    <location>
        <begin position="36"/>
        <end position="47"/>
    </location>
</feature>
<keyword evidence="1 2" id="KW-0694">RNA-binding</keyword>
<dbReference type="AlphaFoldDB" id="A0AAD9QVL4"/>
<feature type="region of interest" description="Disordered" evidence="3">
    <location>
        <begin position="165"/>
        <end position="263"/>
    </location>
</feature>
<feature type="region of interest" description="Disordered" evidence="3">
    <location>
        <begin position="446"/>
        <end position="503"/>
    </location>
</feature>
<reference evidence="7" key="1">
    <citation type="journal article" date="2023" name="G3 (Bethesda)">
        <title>Whole genome assembly and annotation of the endangered Caribbean coral Acropora cervicornis.</title>
        <authorList>
            <person name="Selwyn J.D."/>
            <person name="Vollmer S.V."/>
        </authorList>
    </citation>
    <scope>NUCLEOTIDE SEQUENCE</scope>
    <source>
        <strain evidence="7">K2</strain>
    </source>
</reference>
<dbReference type="PANTHER" id="PTHR10910">
    <property type="entry name" value="EUKARYOTE SPECIFIC DSRNA BINDING PROTEIN"/>
    <property type="match status" value="1"/>
</dbReference>
<reference evidence="7" key="2">
    <citation type="journal article" date="2023" name="Science">
        <title>Genomic signatures of disease resistance in endangered staghorn corals.</title>
        <authorList>
            <person name="Vollmer S.V."/>
            <person name="Selwyn J.D."/>
            <person name="Despard B.A."/>
            <person name="Roesel C.L."/>
        </authorList>
    </citation>
    <scope>NUCLEOTIDE SEQUENCE</scope>
    <source>
        <strain evidence="7">K2</strain>
    </source>
</reference>
<dbReference type="GO" id="GO:0006382">
    <property type="term" value="P:adenosine to inosine editing"/>
    <property type="evidence" value="ECO:0007669"/>
    <property type="project" value="TreeGrafter"/>
</dbReference>
<evidence type="ECO:0000256" key="3">
    <source>
        <dbReference type="SAM" id="MobiDB-lite"/>
    </source>
</evidence>
<feature type="compositionally biased region" description="Polar residues" evidence="3">
    <location>
        <begin position="165"/>
        <end position="175"/>
    </location>
</feature>
<dbReference type="Gene3D" id="1.10.10.10">
    <property type="entry name" value="Winged helix-like DNA-binding domain superfamily/Winged helix DNA-binding domain"/>
    <property type="match status" value="1"/>
</dbReference>
<feature type="domain" description="DRBM" evidence="4">
    <location>
        <begin position="701"/>
        <end position="764"/>
    </location>
</feature>
<evidence type="ECO:0000313" key="7">
    <source>
        <dbReference type="EMBL" id="KAK2568224.1"/>
    </source>
</evidence>
<feature type="region of interest" description="Disordered" evidence="3">
    <location>
        <begin position="602"/>
        <end position="685"/>
    </location>
</feature>
<evidence type="ECO:0000259" key="4">
    <source>
        <dbReference type="PROSITE" id="PS50137"/>
    </source>
</evidence>
<dbReference type="PROSITE" id="PS50137">
    <property type="entry name" value="DS_RBD"/>
    <property type="match status" value="1"/>
</dbReference>
<evidence type="ECO:0000313" key="8">
    <source>
        <dbReference type="Proteomes" id="UP001249851"/>
    </source>
</evidence>
<gene>
    <name evidence="7" type="ORF">P5673_007223</name>
</gene>
<dbReference type="SMART" id="SM00552">
    <property type="entry name" value="ADEAMc"/>
    <property type="match status" value="1"/>
</dbReference>
<dbReference type="GO" id="GO:0005737">
    <property type="term" value="C:cytoplasm"/>
    <property type="evidence" value="ECO:0007669"/>
    <property type="project" value="TreeGrafter"/>
</dbReference>
<dbReference type="Proteomes" id="UP001249851">
    <property type="component" value="Unassembled WGS sequence"/>
</dbReference>
<dbReference type="SUPFAM" id="SSF46785">
    <property type="entry name" value="Winged helix' DNA-binding domain"/>
    <property type="match status" value="1"/>
</dbReference>
<feature type="compositionally biased region" description="Basic and acidic residues" evidence="3">
    <location>
        <begin position="229"/>
        <end position="244"/>
    </location>
</feature>
<dbReference type="GO" id="GO:0005730">
    <property type="term" value="C:nucleolus"/>
    <property type="evidence" value="ECO:0007669"/>
    <property type="project" value="TreeGrafter"/>
</dbReference>
<feature type="domain" description="A to I editase" evidence="6">
    <location>
        <begin position="840"/>
        <end position="1176"/>
    </location>
</feature>
<dbReference type="Pfam" id="PF00035">
    <property type="entry name" value="dsrm"/>
    <property type="match status" value="1"/>
</dbReference>
<feature type="region of interest" description="Disordered" evidence="3">
    <location>
        <begin position="379"/>
        <end position="416"/>
    </location>
</feature>
<dbReference type="CDD" id="cd19875">
    <property type="entry name" value="DSRM_EIF2AK2-like"/>
    <property type="match status" value="1"/>
</dbReference>
<dbReference type="SMART" id="SM00550">
    <property type="entry name" value="Zalpha"/>
    <property type="match status" value="1"/>
</dbReference>
<feature type="region of interest" description="Disordered" evidence="3">
    <location>
        <begin position="511"/>
        <end position="530"/>
    </location>
</feature>
<feature type="compositionally biased region" description="Basic and acidic residues" evidence="3">
    <location>
        <begin position="208"/>
        <end position="219"/>
    </location>
</feature>
<dbReference type="GO" id="GO:0003725">
    <property type="term" value="F:double-stranded RNA binding"/>
    <property type="evidence" value="ECO:0007669"/>
    <property type="project" value="TreeGrafter"/>
</dbReference>
<protein>
    <submittedName>
        <fullName evidence="7">Double-stranded RNA-specific adenosine deaminase</fullName>
    </submittedName>
</protein>
<sequence>MQRAMALHSAGNFSDVVGPLSQISLDRKETRVLVVEETRNSGKESSLKKPHSFSPDKLHAATKGTRVRSHLEMAVRGDNQTSSSMNDALKHKILYTLKKTPHACTLSDLQHSVAIGTKQESLIQCINQLEHSGKIKRIMSMPPMWGINEDSRKSDKEGEDCGMTELQTVGSNNKSDISKSDTLEGGSDENVRYKKTAPCSGKNSEASKGNKKEVDKGECQEPQPQTVVPEHESNCSETDGRENAEVEEEQAEGPNENNHENVFREYPSKGDKALVVKADSCDGFCGMENNEHGPSSYGVRSDPLPRVTPASHRGPSAAVSFPGNQPSRGPPPPPTAQLYSTLMLQSRMQPAPVRMSQGTRQPRTLLRPPFAQELSRQAAPPPLMSSYVPRASQPSFPKSESRGNFQQPILTNPGPLQLKAARFPKQTDPLPRQTCRDDQETISFQRNQPEALGKQPNPPRSQSQASRGILQQHAPTSVGHPQVIHSSSQGSGRIPPPPSANLYENLVKRGPQAVPTSSQNPLIASSRQPSRLSDLESKVIDFMKGHKKALETLQLARQFGFQTKKQINPTLYKLQSIGLIYKVHDQPPTWKIRQEVSSLTFSGSGAGNISEVPIDRKRTHSDTDDTATVKRHNPSRSQGILSGMSVPSRSVHEMSTPQEASISRPSSGPWNLESSPQGYQGRQNDPQDVLSSVAYAAMNKNPVSALNEYVQKNRMDLSFETLGTRPTFSVAAKINGKLYPAANARNLKEAKREAADFALRSLLGQDANGGRNANAASLHISNPSASTLSKAATHFDRIAALSHNAFLQIAATIADKFAGRKVVACIIMKQGDEDNGKVVAVGTGNRCVTGERLSMEGNTVNDSHAEIVARRSLMRFFYRQLNSYHDGGESIFASKQGSCKLVLRDGVSFHLYISTAPCGDGALFTPREESRAVLSEHSKEHNPTFTSKQQGILRTKIEDGEGTIPIDPSDGIQTWDGLMRGKRLRTMSCSDKICRWNVLGLQGALLSHFLEPVYLSSLTLGYLYDHGHLSRAVCCRLQRNCDLNNQLPAPYHVNHPWLGCVTAYDPPRETEKTNNLSVNWSITDTSAEVTDGRTGACMTRTHNGPTPSRVCKAILFNSFKEIAAKVGRQELVNAESYSDAKKMATAFQEAKWKLFDHFRSLKYGSWVSKPIEQEMF</sequence>
<dbReference type="InterPro" id="IPR036390">
    <property type="entry name" value="WH_DNA-bd_sf"/>
</dbReference>
<evidence type="ECO:0000256" key="1">
    <source>
        <dbReference type="ARBA" id="ARBA00022884"/>
    </source>
</evidence>
<dbReference type="Pfam" id="PF02295">
    <property type="entry name" value="z-alpha"/>
    <property type="match status" value="1"/>
</dbReference>
<feature type="domain" description="Z-binding" evidence="5">
    <location>
        <begin position="529"/>
        <end position="594"/>
    </location>
</feature>
<comment type="caution">
    <text evidence="7">The sequence shown here is derived from an EMBL/GenBank/DDBJ whole genome shotgun (WGS) entry which is preliminary data.</text>
</comment>